<organism evidence="12 13">
    <name type="scientific">Fasciola gigantica</name>
    <name type="common">Giant liver fluke</name>
    <dbReference type="NCBI Taxonomy" id="46835"/>
    <lineage>
        <taxon>Eukaryota</taxon>
        <taxon>Metazoa</taxon>
        <taxon>Spiralia</taxon>
        <taxon>Lophotrochozoa</taxon>
        <taxon>Platyhelminthes</taxon>
        <taxon>Trematoda</taxon>
        <taxon>Digenea</taxon>
        <taxon>Plagiorchiida</taxon>
        <taxon>Echinostomata</taxon>
        <taxon>Echinostomatoidea</taxon>
        <taxon>Fasciolidae</taxon>
        <taxon>Fasciola</taxon>
    </lineage>
</organism>
<comment type="caution">
    <text evidence="12">The sequence shown here is derived from an EMBL/GenBank/DDBJ whole genome shotgun (WGS) entry which is preliminary data.</text>
</comment>
<evidence type="ECO:0000259" key="11">
    <source>
        <dbReference type="Pfam" id="PF07687"/>
    </source>
</evidence>
<feature type="binding site" evidence="10">
    <location>
        <position position="148"/>
    </location>
    <ligand>
        <name>Zn(2+)</name>
        <dbReference type="ChEBI" id="CHEBI:29105"/>
        <label>2</label>
    </ligand>
</feature>
<dbReference type="GO" id="GO:0046872">
    <property type="term" value="F:metal ion binding"/>
    <property type="evidence" value="ECO:0007669"/>
    <property type="project" value="UniProtKB-KW"/>
</dbReference>
<dbReference type="Gene3D" id="3.40.630.10">
    <property type="entry name" value="Zn peptidases"/>
    <property type="match status" value="1"/>
</dbReference>
<keyword evidence="4" id="KW-0963">Cytoplasm</keyword>
<comment type="similarity">
    <text evidence="2">Belongs to the peptidase M20A family.</text>
</comment>
<dbReference type="GO" id="GO:0006520">
    <property type="term" value="P:amino acid metabolic process"/>
    <property type="evidence" value="ECO:0007669"/>
    <property type="project" value="InterPro"/>
</dbReference>
<dbReference type="PANTHER" id="PTHR45892">
    <property type="entry name" value="AMINOACYLASE-1"/>
    <property type="match status" value="1"/>
</dbReference>
<evidence type="ECO:0000256" key="8">
    <source>
        <dbReference type="ARBA" id="ARBA00029656"/>
    </source>
</evidence>
<evidence type="ECO:0000313" key="12">
    <source>
        <dbReference type="EMBL" id="TPP66911.1"/>
    </source>
</evidence>
<feature type="active site" description="Proton acceptor" evidence="9">
    <location>
        <position position="147"/>
    </location>
</feature>
<dbReference type="OrthoDB" id="3064516at2759"/>
<dbReference type="FunFam" id="3.30.70.360:FF:000005">
    <property type="entry name" value="Putative Aminoacylase-1"/>
    <property type="match status" value="1"/>
</dbReference>
<dbReference type="FunFam" id="3.40.630.10:FF:000019">
    <property type="entry name" value="Aminoacylase 1"/>
    <property type="match status" value="1"/>
</dbReference>
<feature type="binding site" evidence="10">
    <location>
        <position position="112"/>
    </location>
    <ligand>
        <name>Zn(2+)</name>
        <dbReference type="ChEBI" id="CHEBI:29105"/>
        <label>1</label>
    </ligand>
</feature>
<comment type="cofactor">
    <cofactor evidence="10">
        <name>Zn(2+)</name>
        <dbReference type="ChEBI" id="CHEBI:29105"/>
    </cofactor>
    <text evidence="10">Binds 2 Zn(2+) ions per subunit.</text>
</comment>
<dbReference type="PROSITE" id="PS00759">
    <property type="entry name" value="ARGE_DAPE_CPG2_2"/>
    <property type="match status" value="1"/>
</dbReference>
<dbReference type="Pfam" id="PF07687">
    <property type="entry name" value="M20_dimer"/>
    <property type="match status" value="1"/>
</dbReference>
<keyword evidence="6" id="KW-0378">Hydrolase</keyword>
<evidence type="ECO:0000256" key="2">
    <source>
        <dbReference type="ARBA" id="ARBA00006247"/>
    </source>
</evidence>
<dbReference type="GO" id="GO:0005737">
    <property type="term" value="C:cytoplasm"/>
    <property type="evidence" value="ECO:0007669"/>
    <property type="project" value="UniProtKB-SubCell"/>
</dbReference>
<dbReference type="PROSITE" id="PS00758">
    <property type="entry name" value="ARGE_DAPE_CPG2_1"/>
    <property type="match status" value="1"/>
</dbReference>
<evidence type="ECO:0000256" key="1">
    <source>
        <dbReference type="ARBA" id="ARBA00004496"/>
    </source>
</evidence>
<evidence type="ECO:0000256" key="10">
    <source>
        <dbReference type="PIRSR" id="PIRSR036696-2"/>
    </source>
</evidence>
<dbReference type="Gene3D" id="3.30.70.360">
    <property type="match status" value="1"/>
</dbReference>
<dbReference type="SUPFAM" id="SSF53187">
    <property type="entry name" value="Zn-dependent exopeptidases"/>
    <property type="match status" value="1"/>
</dbReference>
<feature type="binding site" evidence="10">
    <location>
        <position position="186"/>
    </location>
    <ligand>
        <name>Zn(2+)</name>
        <dbReference type="ChEBI" id="CHEBI:29105"/>
        <label>1</label>
    </ligand>
</feature>
<reference evidence="12 13" key="1">
    <citation type="submission" date="2019-04" db="EMBL/GenBank/DDBJ databases">
        <title>Annotation for the trematode Fasciola gigantica.</title>
        <authorList>
            <person name="Choi Y.-J."/>
        </authorList>
    </citation>
    <scope>NUCLEOTIDE SEQUENCE [LARGE SCALE GENOMIC DNA]</scope>
    <source>
        <strain evidence="12">Uganda_cow_1</strain>
    </source>
</reference>
<feature type="active site" evidence="9">
    <location>
        <position position="81"/>
    </location>
</feature>
<dbReference type="EMBL" id="SUNJ01001287">
    <property type="protein sequence ID" value="TPP66911.1"/>
    <property type="molecule type" value="Genomic_DNA"/>
</dbReference>
<protein>
    <recommendedName>
        <fullName evidence="3">N-acyl-aliphatic-L-amino acid amidohydrolase</fullName>
        <ecNumber evidence="3">3.5.1.14</ecNumber>
    </recommendedName>
    <alternativeName>
        <fullName evidence="8">N-acyl-L-amino-acid amidohydrolase</fullName>
    </alternativeName>
</protein>
<keyword evidence="7 10" id="KW-0862">Zinc</keyword>
<dbReference type="SUPFAM" id="SSF55031">
    <property type="entry name" value="Bacterial exopeptidase dimerisation domain"/>
    <property type="match status" value="1"/>
</dbReference>
<dbReference type="InterPro" id="IPR011650">
    <property type="entry name" value="Peptidase_M20_dimer"/>
</dbReference>
<dbReference type="STRING" id="46835.A0A504Z3B8"/>
<evidence type="ECO:0000313" key="13">
    <source>
        <dbReference type="Proteomes" id="UP000316759"/>
    </source>
</evidence>
<evidence type="ECO:0000256" key="5">
    <source>
        <dbReference type="ARBA" id="ARBA00022723"/>
    </source>
</evidence>
<dbReference type="PANTHER" id="PTHR45892:SF1">
    <property type="entry name" value="AMINOACYLASE-1"/>
    <property type="match status" value="1"/>
</dbReference>
<proteinExistence type="inferred from homology"/>
<dbReference type="InterPro" id="IPR036264">
    <property type="entry name" value="Bact_exopeptidase_dim_dom"/>
</dbReference>
<dbReference type="Gene3D" id="1.10.150.900">
    <property type="match status" value="1"/>
</dbReference>
<feature type="binding site" evidence="10">
    <location>
        <position position="79"/>
    </location>
    <ligand>
        <name>Zn(2+)</name>
        <dbReference type="ChEBI" id="CHEBI:29105"/>
        <label>1</label>
    </ligand>
</feature>
<evidence type="ECO:0000256" key="9">
    <source>
        <dbReference type="PIRSR" id="PIRSR036696-1"/>
    </source>
</evidence>
<keyword evidence="5 10" id="KW-0479">Metal-binding</keyword>
<dbReference type="InterPro" id="IPR052083">
    <property type="entry name" value="Aminoacylase-1_M20A"/>
</dbReference>
<dbReference type="EC" id="3.5.1.14" evidence="3"/>
<dbReference type="InterPro" id="IPR002933">
    <property type="entry name" value="Peptidase_M20"/>
</dbReference>
<evidence type="ECO:0000256" key="4">
    <source>
        <dbReference type="ARBA" id="ARBA00022490"/>
    </source>
</evidence>
<comment type="subcellular location">
    <subcellularLocation>
        <location evidence="1">Cytoplasm</location>
    </subcellularLocation>
</comment>
<feature type="binding site" evidence="10">
    <location>
        <position position="399"/>
    </location>
    <ligand>
        <name>Zn(2+)</name>
        <dbReference type="ChEBI" id="CHEBI:29105"/>
        <label>2</label>
    </ligand>
</feature>
<sequence length="430" mass="48575">MDKINKLDETAVSNFRTYLRFNTVHPHPNYESAVAWICEQAEQLDLTTFRTEIVAGNPVVVLRWVGSEPELRSVLLNSHMDVVPVDEAKWSHPPFGATLANDGCIYARGSQDMKCVGIQQLEAIRRLKARGISQLRRTIYLTFVPDEELGGRFGMQRFVADEKPSSDHLLNEISFSDLNVGFCLDEGIASPTDEYLAFYDERRPCWTTVRIDGSAGHGLTLLDNTAGEKFQKFLDRMMHFRAEEKLRLEQSTGQLTLGDVTSVNLTMLGGGVQHNVLPSSLTACFDVRLTPSLPLENWQKMMTTWADEAGGGFTFEYVNIGVDVWHTVPVPDPQTDPMWRALYQVCKKAGIPVSQRIFPGSTDARFVRQYHLMPNARPNSEPIQAIGFSPMRRTPVLLHDHDERLSVDQFLLGCYVYTDLLYELGQMPSR</sequence>
<dbReference type="NCBIfam" id="TIGR01880">
    <property type="entry name" value="Ac-peptdase-euk"/>
    <property type="match status" value="1"/>
</dbReference>
<dbReference type="InterPro" id="IPR001261">
    <property type="entry name" value="ArgE/DapE_CS"/>
</dbReference>
<evidence type="ECO:0000256" key="3">
    <source>
        <dbReference type="ARBA" id="ARBA00011913"/>
    </source>
</evidence>
<evidence type="ECO:0000256" key="7">
    <source>
        <dbReference type="ARBA" id="ARBA00022833"/>
    </source>
</evidence>
<dbReference type="PIRSF" id="PIRSF036696">
    <property type="entry name" value="ACY-1"/>
    <property type="match status" value="1"/>
</dbReference>
<accession>A0A504Z3B8</accession>
<feature type="binding site" evidence="10">
    <location>
        <position position="112"/>
    </location>
    <ligand>
        <name>Zn(2+)</name>
        <dbReference type="ChEBI" id="CHEBI:29105"/>
        <label>2</label>
    </ligand>
</feature>
<dbReference type="GO" id="GO:0004046">
    <property type="term" value="F:aminoacylase activity"/>
    <property type="evidence" value="ECO:0007669"/>
    <property type="project" value="UniProtKB-EC"/>
</dbReference>
<name>A0A504Z3B8_FASGI</name>
<dbReference type="AlphaFoldDB" id="A0A504Z3B8"/>
<dbReference type="InterPro" id="IPR010159">
    <property type="entry name" value="N-acyl_aa_amidohydrolase"/>
</dbReference>
<evidence type="ECO:0000256" key="6">
    <source>
        <dbReference type="ARBA" id="ARBA00022801"/>
    </source>
</evidence>
<feature type="domain" description="Peptidase M20 dimerisation" evidence="11">
    <location>
        <begin position="205"/>
        <end position="310"/>
    </location>
</feature>
<dbReference type="Pfam" id="PF01546">
    <property type="entry name" value="Peptidase_M20"/>
    <property type="match status" value="1"/>
</dbReference>
<gene>
    <name evidence="12" type="ORF">FGIG_10664</name>
</gene>
<keyword evidence="13" id="KW-1185">Reference proteome</keyword>
<dbReference type="Proteomes" id="UP000316759">
    <property type="component" value="Unassembled WGS sequence"/>
</dbReference>